<name>A0ACC4E0J2_PURLI</name>
<comment type="caution">
    <text evidence="1">The sequence shown here is derived from an EMBL/GenBank/DDBJ whole genome shotgun (WGS) entry which is preliminary data.</text>
</comment>
<gene>
    <name evidence="1" type="ORF">ACCO45_003683</name>
</gene>
<reference evidence="1" key="1">
    <citation type="submission" date="2024-12" db="EMBL/GenBank/DDBJ databases">
        <title>Comparative genomics and development of molecular markers within Purpureocillium lilacinum and among Purpureocillium species.</title>
        <authorList>
            <person name="Yeh Z.-Y."/>
            <person name="Ni N.-T."/>
            <person name="Lo P.-H."/>
            <person name="Mushyakhwo K."/>
            <person name="Lin C.-F."/>
            <person name="Nai Y.-S."/>
        </authorList>
    </citation>
    <scope>NUCLEOTIDE SEQUENCE</scope>
    <source>
        <strain evidence="1">NCHU-NPUST-175</strain>
    </source>
</reference>
<proteinExistence type="predicted"/>
<evidence type="ECO:0000313" key="1">
    <source>
        <dbReference type="EMBL" id="KAL3962160.1"/>
    </source>
</evidence>
<dbReference type="EMBL" id="JBGNUJ010000003">
    <property type="protein sequence ID" value="KAL3962160.1"/>
    <property type="molecule type" value="Genomic_DNA"/>
</dbReference>
<sequence length="130" mass="14064">MPTNRAPLWPACEPRAPGQQPPSPSPENAQPEAQDQPKRPSTDGRPLPGSYAPTAYLTGGAYVRSPRGSWRRGPGSLVRTSSEVETAAVPRTNNTARGASTSWLSPPSFLISYRRREYGVMTRLLLSTSS</sequence>
<organism evidence="1 2">
    <name type="scientific">Purpureocillium lilacinum</name>
    <name type="common">Paecilomyces lilacinus</name>
    <dbReference type="NCBI Taxonomy" id="33203"/>
    <lineage>
        <taxon>Eukaryota</taxon>
        <taxon>Fungi</taxon>
        <taxon>Dikarya</taxon>
        <taxon>Ascomycota</taxon>
        <taxon>Pezizomycotina</taxon>
        <taxon>Sordariomycetes</taxon>
        <taxon>Hypocreomycetidae</taxon>
        <taxon>Hypocreales</taxon>
        <taxon>Ophiocordycipitaceae</taxon>
        <taxon>Purpureocillium</taxon>
    </lineage>
</organism>
<accession>A0ACC4E0J2</accession>
<protein>
    <submittedName>
        <fullName evidence="1">Uncharacterized protein</fullName>
    </submittedName>
</protein>
<dbReference type="Proteomes" id="UP001638806">
    <property type="component" value="Unassembled WGS sequence"/>
</dbReference>
<keyword evidence="2" id="KW-1185">Reference proteome</keyword>
<evidence type="ECO:0000313" key="2">
    <source>
        <dbReference type="Proteomes" id="UP001638806"/>
    </source>
</evidence>